<evidence type="ECO:0000313" key="2">
    <source>
        <dbReference type="EMBL" id="GBO98340.1"/>
    </source>
</evidence>
<evidence type="ECO:0000256" key="1">
    <source>
        <dbReference type="SAM" id="MobiDB-lite"/>
    </source>
</evidence>
<evidence type="ECO:0000313" key="3">
    <source>
        <dbReference type="Proteomes" id="UP000299102"/>
    </source>
</evidence>
<dbReference type="AlphaFoldDB" id="A0A4C1SB83"/>
<gene>
    <name evidence="2" type="ORF">EVAR_22_1</name>
</gene>
<name>A0A4C1SB83_EUMVA</name>
<feature type="region of interest" description="Disordered" evidence="1">
    <location>
        <begin position="84"/>
        <end position="111"/>
    </location>
</feature>
<accession>A0A4C1SB83</accession>
<sequence>MDSGIEPTNIIKGVVHLLLRYVNGNSCGDDGYLRGKSAYEPSGIKVTNAAHGRPQPQGSRVRRRSNGRSFRIFTGGAGGDRYTAVVHAPVVNHRPRRRRRPARPLRPPRAA</sequence>
<organism evidence="2 3">
    <name type="scientific">Eumeta variegata</name>
    <name type="common">Bagworm moth</name>
    <name type="synonym">Eumeta japonica</name>
    <dbReference type="NCBI Taxonomy" id="151549"/>
    <lineage>
        <taxon>Eukaryota</taxon>
        <taxon>Metazoa</taxon>
        <taxon>Ecdysozoa</taxon>
        <taxon>Arthropoda</taxon>
        <taxon>Hexapoda</taxon>
        <taxon>Insecta</taxon>
        <taxon>Pterygota</taxon>
        <taxon>Neoptera</taxon>
        <taxon>Endopterygota</taxon>
        <taxon>Lepidoptera</taxon>
        <taxon>Glossata</taxon>
        <taxon>Ditrysia</taxon>
        <taxon>Tineoidea</taxon>
        <taxon>Psychidae</taxon>
        <taxon>Oiketicinae</taxon>
        <taxon>Eumeta</taxon>
    </lineage>
</organism>
<comment type="caution">
    <text evidence="2">The sequence shown here is derived from an EMBL/GenBank/DDBJ whole genome shotgun (WGS) entry which is preliminary data.</text>
</comment>
<dbReference type="EMBL" id="BGZK01000001">
    <property type="protein sequence ID" value="GBO98340.1"/>
    <property type="molecule type" value="Genomic_DNA"/>
</dbReference>
<dbReference type="Proteomes" id="UP000299102">
    <property type="component" value="Unassembled WGS sequence"/>
</dbReference>
<reference evidence="2 3" key="1">
    <citation type="journal article" date="2019" name="Commun. Biol.">
        <title>The bagworm genome reveals a unique fibroin gene that provides high tensile strength.</title>
        <authorList>
            <person name="Kono N."/>
            <person name="Nakamura H."/>
            <person name="Ohtoshi R."/>
            <person name="Tomita M."/>
            <person name="Numata K."/>
            <person name="Arakawa K."/>
        </authorList>
    </citation>
    <scope>NUCLEOTIDE SEQUENCE [LARGE SCALE GENOMIC DNA]</scope>
</reference>
<protein>
    <submittedName>
        <fullName evidence="2">Uncharacterized protein</fullName>
    </submittedName>
</protein>
<proteinExistence type="predicted"/>
<keyword evidence="3" id="KW-1185">Reference proteome</keyword>
<feature type="region of interest" description="Disordered" evidence="1">
    <location>
        <begin position="47"/>
        <end position="67"/>
    </location>
</feature>
<feature type="compositionally biased region" description="Basic residues" evidence="1">
    <location>
        <begin position="93"/>
        <end position="103"/>
    </location>
</feature>